<dbReference type="Proteomes" id="UP000006591">
    <property type="component" value="Chromosome 7"/>
</dbReference>
<dbReference type="OMA" id="IGDANPF"/>
<dbReference type="AlphaFoldDB" id="A0A0E0I2C6"/>
<feature type="region of interest" description="Disordered" evidence="1">
    <location>
        <begin position="1"/>
        <end position="21"/>
    </location>
</feature>
<organism evidence="2">
    <name type="scientific">Oryza nivara</name>
    <name type="common">Indian wild rice</name>
    <name type="synonym">Oryza sativa f. spontanea</name>
    <dbReference type="NCBI Taxonomy" id="4536"/>
    <lineage>
        <taxon>Eukaryota</taxon>
        <taxon>Viridiplantae</taxon>
        <taxon>Streptophyta</taxon>
        <taxon>Embryophyta</taxon>
        <taxon>Tracheophyta</taxon>
        <taxon>Spermatophyta</taxon>
        <taxon>Magnoliopsida</taxon>
        <taxon>Liliopsida</taxon>
        <taxon>Poales</taxon>
        <taxon>Poaceae</taxon>
        <taxon>BOP clade</taxon>
        <taxon>Oryzoideae</taxon>
        <taxon>Oryzeae</taxon>
        <taxon>Oryzinae</taxon>
        <taxon>Oryza</taxon>
    </lineage>
</organism>
<feature type="region of interest" description="Disordered" evidence="1">
    <location>
        <begin position="88"/>
        <end position="109"/>
    </location>
</feature>
<keyword evidence="3" id="KW-1185">Reference proteome</keyword>
<accession>A0A0E0I2C6</accession>
<feature type="region of interest" description="Disordered" evidence="1">
    <location>
        <begin position="150"/>
        <end position="341"/>
    </location>
</feature>
<evidence type="ECO:0000256" key="1">
    <source>
        <dbReference type="SAM" id="MobiDB-lite"/>
    </source>
</evidence>
<reference evidence="2" key="1">
    <citation type="submission" date="2015-04" db="UniProtKB">
        <authorList>
            <consortium name="EnsemblPlants"/>
        </authorList>
    </citation>
    <scope>IDENTIFICATION</scope>
    <source>
        <strain evidence="2">SL10</strain>
    </source>
</reference>
<evidence type="ECO:0000313" key="3">
    <source>
        <dbReference type="Proteomes" id="UP000006591"/>
    </source>
</evidence>
<dbReference type="EnsemblPlants" id="ONIVA07G17070.1">
    <property type="protein sequence ID" value="ONIVA07G17070.1"/>
    <property type="gene ID" value="ONIVA07G17070"/>
</dbReference>
<dbReference type="Gramene" id="ONIVA07G17070.1">
    <property type="protein sequence ID" value="ONIVA07G17070.1"/>
    <property type="gene ID" value="ONIVA07G17070"/>
</dbReference>
<protein>
    <submittedName>
        <fullName evidence="2">Uncharacterized protein</fullName>
    </submittedName>
</protein>
<reference evidence="2" key="2">
    <citation type="submission" date="2018-04" db="EMBL/GenBank/DDBJ databases">
        <title>OnivRS2 (Oryza nivara Reference Sequence Version 2).</title>
        <authorList>
            <person name="Zhang J."/>
            <person name="Kudrna D."/>
            <person name="Lee S."/>
            <person name="Talag J."/>
            <person name="Rajasekar S."/>
            <person name="Welchert J."/>
            <person name="Hsing Y.-I."/>
            <person name="Wing R.A."/>
        </authorList>
    </citation>
    <scope>NUCLEOTIDE SEQUENCE [LARGE SCALE GENOMIC DNA]</scope>
    <source>
        <strain evidence="2">SL10</strain>
    </source>
</reference>
<dbReference type="HOGENOM" id="CLU_814782_0_0_1"/>
<proteinExistence type="predicted"/>
<feature type="compositionally biased region" description="Basic and acidic residues" evidence="1">
    <location>
        <begin position="164"/>
        <end position="176"/>
    </location>
</feature>
<name>A0A0E0I2C6_ORYNI</name>
<feature type="compositionally biased region" description="Low complexity" evidence="1">
    <location>
        <begin position="272"/>
        <end position="287"/>
    </location>
</feature>
<sequence>MRRAPLSTATTSGGVNHRQWHCGPRGRCSGNPKLDGVDAQLKTIGSRSRHVRALNRVIKPKSRSTRRGSRSCNRCRCRRRANVDEAIGDANPFSEREKKRYKQQHSSRPAVQCLKLHGRVQASRPSASGHHQSLDCPISTVRTGMIKSTMHRPPPLSHLSCSLVKREFTPEKSRERQARRRSPCRSVQQDPGGRGQHGAVEEVADGVGDGLRKDGARPQGGGATTMCRATSGGAEGSGGSSDEIGSGSVGGEAGRVRGRPSSWSQFPDPGRAAEACGEAAGGEVVEAGSRRMTGGGAQAEGGPRSATTCPRSPAATEEAGPGANGATTWRAAPPTRSATWR</sequence>
<evidence type="ECO:0000313" key="2">
    <source>
        <dbReference type="EnsemblPlants" id="ONIVA07G17070.1"/>
    </source>
</evidence>